<accession>A0A3A8B3X0</accession>
<keyword evidence="9" id="KW-1185">Reference proteome</keyword>
<protein>
    <submittedName>
        <fullName evidence="8">YihY/virulence factor BrkB family protein</fullName>
    </submittedName>
</protein>
<feature type="transmembrane region" description="Helical" evidence="7">
    <location>
        <begin position="188"/>
        <end position="208"/>
    </location>
</feature>
<evidence type="ECO:0000256" key="1">
    <source>
        <dbReference type="ARBA" id="ARBA00004651"/>
    </source>
</evidence>
<dbReference type="AlphaFoldDB" id="A0A3A8B3X0"/>
<evidence type="ECO:0000256" key="6">
    <source>
        <dbReference type="SAM" id="MobiDB-lite"/>
    </source>
</evidence>
<evidence type="ECO:0000256" key="3">
    <source>
        <dbReference type="ARBA" id="ARBA00022692"/>
    </source>
</evidence>
<evidence type="ECO:0000256" key="7">
    <source>
        <dbReference type="SAM" id="Phobius"/>
    </source>
</evidence>
<keyword evidence="3 7" id="KW-0812">Transmembrane</keyword>
<dbReference type="OrthoDB" id="9781030at2"/>
<gene>
    <name evidence="8" type="ORF">D6850_16755</name>
</gene>
<keyword evidence="4 7" id="KW-1133">Transmembrane helix</keyword>
<evidence type="ECO:0000256" key="2">
    <source>
        <dbReference type="ARBA" id="ARBA00022475"/>
    </source>
</evidence>
<evidence type="ECO:0000256" key="5">
    <source>
        <dbReference type="ARBA" id="ARBA00023136"/>
    </source>
</evidence>
<feature type="transmembrane region" description="Helical" evidence="7">
    <location>
        <begin position="34"/>
        <end position="59"/>
    </location>
</feature>
<feature type="transmembrane region" description="Helical" evidence="7">
    <location>
        <begin position="220"/>
        <end position="242"/>
    </location>
</feature>
<dbReference type="PANTHER" id="PTHR30213:SF0">
    <property type="entry name" value="UPF0761 MEMBRANE PROTEIN YIHY"/>
    <property type="match status" value="1"/>
</dbReference>
<feature type="region of interest" description="Disordered" evidence="6">
    <location>
        <begin position="286"/>
        <end position="316"/>
    </location>
</feature>
<dbReference type="PIRSF" id="PIRSF035875">
    <property type="entry name" value="RNase_BN"/>
    <property type="match status" value="1"/>
</dbReference>
<comment type="caution">
    <text evidence="8">The sequence shown here is derived from an EMBL/GenBank/DDBJ whole genome shotgun (WGS) entry which is preliminary data.</text>
</comment>
<dbReference type="NCBIfam" id="TIGR00765">
    <property type="entry name" value="yihY_not_rbn"/>
    <property type="match status" value="1"/>
</dbReference>
<feature type="transmembrane region" description="Helical" evidence="7">
    <location>
        <begin position="101"/>
        <end position="119"/>
    </location>
</feature>
<feature type="transmembrane region" description="Helical" evidence="7">
    <location>
        <begin position="254"/>
        <end position="276"/>
    </location>
</feature>
<feature type="transmembrane region" description="Helical" evidence="7">
    <location>
        <begin position="149"/>
        <end position="176"/>
    </location>
</feature>
<evidence type="ECO:0000313" key="9">
    <source>
        <dbReference type="Proteomes" id="UP000281128"/>
    </source>
</evidence>
<dbReference type="RefSeq" id="WP_121168766.1">
    <property type="nucleotide sequence ID" value="NZ_RAPE01000006.1"/>
</dbReference>
<dbReference type="Proteomes" id="UP000281128">
    <property type="component" value="Unassembled WGS sequence"/>
</dbReference>
<feature type="compositionally biased region" description="Basic and acidic residues" evidence="6">
    <location>
        <begin position="302"/>
        <end position="316"/>
    </location>
</feature>
<dbReference type="GO" id="GO:0005886">
    <property type="term" value="C:plasma membrane"/>
    <property type="evidence" value="ECO:0007669"/>
    <property type="project" value="UniProtKB-SubCell"/>
</dbReference>
<dbReference type="InterPro" id="IPR017039">
    <property type="entry name" value="Virul_fac_BrkB"/>
</dbReference>
<keyword evidence="5 7" id="KW-0472">Membrane</keyword>
<keyword evidence="2" id="KW-1003">Cell membrane</keyword>
<dbReference type="PANTHER" id="PTHR30213">
    <property type="entry name" value="INNER MEMBRANE PROTEIN YHJD"/>
    <property type="match status" value="1"/>
</dbReference>
<comment type="subcellular location">
    <subcellularLocation>
        <location evidence="1">Cell membrane</location>
        <topology evidence="1">Multi-pass membrane protein</topology>
    </subcellularLocation>
</comment>
<reference evidence="8 9" key="1">
    <citation type="submission" date="2018-09" db="EMBL/GenBank/DDBJ databases">
        <title>Roseovarius spongiae sp. nov., isolated from a marine sponge.</title>
        <authorList>
            <person name="Zhuang L."/>
            <person name="Luo L."/>
        </authorList>
    </citation>
    <scope>NUCLEOTIDE SEQUENCE [LARGE SCALE GENOMIC DNA]</scope>
    <source>
        <strain evidence="8 9">HN-E21</strain>
    </source>
</reference>
<name>A0A3A8B3X0_9RHOB</name>
<proteinExistence type="predicted"/>
<dbReference type="Pfam" id="PF03631">
    <property type="entry name" value="Virul_fac_BrkB"/>
    <property type="match status" value="1"/>
</dbReference>
<evidence type="ECO:0000313" key="8">
    <source>
        <dbReference type="EMBL" id="RKF12614.1"/>
    </source>
</evidence>
<sequence>MARGRDAETPTDIPPKGWKDIALRVKSEMAADHVGLVAAGVAFYALLAIFPAITALMALGGLVMEPPEVKAQLETLAQMMPQEAAQIVLDQATAVAGSREGGLGLAFAFGLLLAIYSASKGVSGLMEGLNVAYDEEESRGFVAQMLWRLGLTVFLIVGLIVGLVAALAVPAALNLIALPGWLETLLGLGRWVILALMTIGGLAVLYRYGPSRDNAELKWLSPGAAVACIVWLVASVGFSVYVSNFGSYNETFGSMAGIIILLMWLWLSAFIVLMGAELNAEMEAQTATDTTVGPDEPMGSRGAEKADKLGAAEGKS</sequence>
<evidence type="ECO:0000256" key="4">
    <source>
        <dbReference type="ARBA" id="ARBA00022989"/>
    </source>
</evidence>
<dbReference type="EMBL" id="RAPE01000006">
    <property type="protein sequence ID" value="RKF12614.1"/>
    <property type="molecule type" value="Genomic_DNA"/>
</dbReference>
<organism evidence="8 9">
    <name type="scientific">Roseovarius spongiae</name>
    <dbReference type="NCBI Taxonomy" id="2320272"/>
    <lineage>
        <taxon>Bacteria</taxon>
        <taxon>Pseudomonadati</taxon>
        <taxon>Pseudomonadota</taxon>
        <taxon>Alphaproteobacteria</taxon>
        <taxon>Rhodobacterales</taxon>
        <taxon>Roseobacteraceae</taxon>
        <taxon>Roseovarius</taxon>
    </lineage>
</organism>